<comment type="caution">
    <text evidence="2">The sequence shown here is derived from an EMBL/GenBank/DDBJ whole genome shotgun (WGS) entry which is preliminary data.</text>
</comment>
<name>A0AAJ0EXN3_9PEZI</name>
<protein>
    <submittedName>
        <fullName evidence="2">Uncharacterized protein</fullName>
    </submittedName>
</protein>
<evidence type="ECO:0000313" key="2">
    <source>
        <dbReference type="EMBL" id="KAK1687836.1"/>
    </source>
</evidence>
<evidence type="ECO:0000256" key="1">
    <source>
        <dbReference type="SAM" id="MobiDB-lite"/>
    </source>
</evidence>
<organism evidence="2 3">
    <name type="scientific">Colletotrichum godetiae</name>
    <dbReference type="NCBI Taxonomy" id="1209918"/>
    <lineage>
        <taxon>Eukaryota</taxon>
        <taxon>Fungi</taxon>
        <taxon>Dikarya</taxon>
        <taxon>Ascomycota</taxon>
        <taxon>Pezizomycotina</taxon>
        <taxon>Sordariomycetes</taxon>
        <taxon>Hypocreomycetidae</taxon>
        <taxon>Glomerellales</taxon>
        <taxon>Glomerellaceae</taxon>
        <taxon>Colletotrichum</taxon>
        <taxon>Colletotrichum acutatum species complex</taxon>
    </lineage>
</organism>
<dbReference type="GeneID" id="85456680"/>
<keyword evidence="3" id="KW-1185">Reference proteome</keyword>
<reference evidence="2" key="1">
    <citation type="submission" date="2021-06" db="EMBL/GenBank/DDBJ databases">
        <title>Comparative genomics, transcriptomics and evolutionary studies reveal genomic signatures of adaptation to plant cell wall in hemibiotrophic fungi.</title>
        <authorList>
            <consortium name="DOE Joint Genome Institute"/>
            <person name="Baroncelli R."/>
            <person name="Diaz J.F."/>
            <person name="Benocci T."/>
            <person name="Peng M."/>
            <person name="Battaglia E."/>
            <person name="Haridas S."/>
            <person name="Andreopoulos W."/>
            <person name="Labutti K."/>
            <person name="Pangilinan J."/>
            <person name="Floch G.L."/>
            <person name="Makela M.R."/>
            <person name="Henrissat B."/>
            <person name="Grigoriev I.V."/>
            <person name="Crouch J.A."/>
            <person name="De Vries R.P."/>
            <person name="Sukno S.A."/>
            <person name="Thon M.R."/>
        </authorList>
    </citation>
    <scope>NUCLEOTIDE SEQUENCE</scope>
    <source>
        <strain evidence="2">CBS 193.32</strain>
    </source>
</reference>
<accession>A0AAJ0EXN3</accession>
<dbReference type="RefSeq" id="XP_060431531.1">
    <property type="nucleotide sequence ID" value="XM_060572154.1"/>
</dbReference>
<evidence type="ECO:0000313" key="3">
    <source>
        <dbReference type="Proteomes" id="UP001224890"/>
    </source>
</evidence>
<gene>
    <name evidence="2" type="ORF">BDP55DRAFT_630468</name>
</gene>
<dbReference type="EMBL" id="JAHMHR010000014">
    <property type="protein sequence ID" value="KAK1687836.1"/>
    <property type="molecule type" value="Genomic_DNA"/>
</dbReference>
<proteinExistence type="predicted"/>
<dbReference type="AlphaFoldDB" id="A0AAJ0EXN3"/>
<dbReference type="Proteomes" id="UP001224890">
    <property type="component" value="Unassembled WGS sequence"/>
</dbReference>
<sequence>MPCLSNAPAATCVLPSPFTIHVDSTATSFLAPRHIMQQTLPRSDMWGIWKTPRDRRSVHVSEWLTAPGALARRAEWGPGANQERTRSELVGKGPETTTHPHQKLKYRLNSSICSRRSSLASLGAFFSAPARQGSFTFPLQLCNWDTRRLSSRRLQSHLKPHTLISSPTHPLPPSYIPSTRTYATPPHEHGSNTQGASYIPPHVCHLASHHILSYRCKLLWLTFIPPLKSHSAVILSVRRLTSQAHSTLVE</sequence>
<feature type="region of interest" description="Disordered" evidence="1">
    <location>
        <begin position="76"/>
        <end position="100"/>
    </location>
</feature>